<dbReference type="HOGENOM" id="CLU_004253_10_1_1"/>
<dbReference type="AlphaFoldDB" id="H2XRJ0"/>
<reference evidence="3" key="3">
    <citation type="submission" date="2025-09" db="UniProtKB">
        <authorList>
            <consortium name="Ensembl"/>
        </authorList>
    </citation>
    <scope>IDENTIFICATION</scope>
</reference>
<keyword evidence="4" id="KW-1185">Reference proteome</keyword>
<reference evidence="4" key="1">
    <citation type="journal article" date="2002" name="Science">
        <title>The draft genome of Ciona intestinalis: insights into chordate and vertebrate origins.</title>
        <authorList>
            <person name="Dehal P."/>
            <person name="Satou Y."/>
            <person name="Campbell R.K."/>
            <person name="Chapman J."/>
            <person name="Degnan B."/>
            <person name="De Tomaso A."/>
            <person name="Davidson B."/>
            <person name="Di Gregorio A."/>
            <person name="Gelpke M."/>
            <person name="Goodstein D.M."/>
            <person name="Harafuji N."/>
            <person name="Hastings K.E."/>
            <person name="Ho I."/>
            <person name="Hotta K."/>
            <person name="Huang W."/>
            <person name="Kawashima T."/>
            <person name="Lemaire P."/>
            <person name="Martinez D."/>
            <person name="Meinertzhagen I.A."/>
            <person name="Necula S."/>
            <person name="Nonaka M."/>
            <person name="Putnam N."/>
            <person name="Rash S."/>
            <person name="Saiga H."/>
            <person name="Satake M."/>
            <person name="Terry A."/>
            <person name="Yamada L."/>
            <person name="Wang H.G."/>
            <person name="Awazu S."/>
            <person name="Azumi K."/>
            <person name="Boore J."/>
            <person name="Branno M."/>
            <person name="Chin-Bow S."/>
            <person name="DeSantis R."/>
            <person name="Doyle S."/>
            <person name="Francino P."/>
            <person name="Keys D.N."/>
            <person name="Haga S."/>
            <person name="Hayashi H."/>
            <person name="Hino K."/>
            <person name="Imai K.S."/>
            <person name="Inaba K."/>
            <person name="Kano S."/>
            <person name="Kobayashi K."/>
            <person name="Kobayashi M."/>
            <person name="Lee B.I."/>
            <person name="Makabe K.W."/>
            <person name="Manohar C."/>
            <person name="Matassi G."/>
            <person name="Medina M."/>
            <person name="Mochizuki Y."/>
            <person name="Mount S."/>
            <person name="Morishita T."/>
            <person name="Miura S."/>
            <person name="Nakayama A."/>
            <person name="Nishizaka S."/>
            <person name="Nomoto H."/>
            <person name="Ohta F."/>
            <person name="Oishi K."/>
            <person name="Rigoutsos I."/>
            <person name="Sano M."/>
            <person name="Sasaki A."/>
            <person name="Sasakura Y."/>
            <person name="Shoguchi E."/>
            <person name="Shin-i T."/>
            <person name="Spagnuolo A."/>
            <person name="Stainier D."/>
            <person name="Suzuki M.M."/>
            <person name="Tassy O."/>
            <person name="Takatori N."/>
            <person name="Tokuoka M."/>
            <person name="Yagi K."/>
            <person name="Yoshizaki F."/>
            <person name="Wada S."/>
            <person name="Zhang C."/>
            <person name="Hyatt P.D."/>
            <person name="Larimer F."/>
            <person name="Detter C."/>
            <person name="Doggett N."/>
            <person name="Glavina T."/>
            <person name="Hawkins T."/>
            <person name="Richardson P."/>
            <person name="Lucas S."/>
            <person name="Kohara Y."/>
            <person name="Levine M."/>
            <person name="Satoh N."/>
            <person name="Rokhsar D.S."/>
        </authorList>
    </citation>
    <scope>NUCLEOTIDE SEQUENCE [LARGE SCALE GENOMIC DNA]</scope>
</reference>
<dbReference type="InterPro" id="IPR006652">
    <property type="entry name" value="Kelch_1"/>
</dbReference>
<dbReference type="Gene3D" id="2.120.10.80">
    <property type="entry name" value="Kelch-type beta propeller"/>
    <property type="match status" value="1"/>
</dbReference>
<evidence type="ECO:0000256" key="1">
    <source>
        <dbReference type="ARBA" id="ARBA00022441"/>
    </source>
</evidence>
<dbReference type="GeneTree" id="ENSGT00940000164156"/>
<reference evidence="3" key="2">
    <citation type="submission" date="2025-08" db="UniProtKB">
        <authorList>
            <consortium name="Ensembl"/>
        </authorList>
    </citation>
    <scope>IDENTIFICATION</scope>
</reference>
<keyword evidence="1" id="KW-0880">Kelch repeat</keyword>
<accession>H2XRJ0</accession>
<dbReference type="Pfam" id="PF01344">
    <property type="entry name" value="Kelch_1"/>
    <property type="match status" value="2"/>
</dbReference>
<name>H2XRJ0_CIOIN</name>
<sequence length="90" mass="9981">MMRFMPLGGHALKSVERYNIRTNTWTNVSSLNHVRFGSCACVVNGKIYVIGGTGDNESKTTIEAYDGTINEWKIETNIEISRWGASVVAL</sequence>
<dbReference type="Ensembl" id="ENSCINT00000036929.1">
    <property type="protein sequence ID" value="ENSCINP00000032274.1"/>
    <property type="gene ID" value="ENSCING00000019605.1"/>
</dbReference>
<dbReference type="Proteomes" id="UP000008144">
    <property type="component" value="Unassembled WGS sequence"/>
</dbReference>
<evidence type="ECO:0000313" key="3">
    <source>
        <dbReference type="Ensembl" id="ENSCINP00000032274.1"/>
    </source>
</evidence>
<protein>
    <submittedName>
        <fullName evidence="3">Uncharacterized protein</fullName>
    </submittedName>
</protein>
<dbReference type="PANTHER" id="PTHR46344:SF27">
    <property type="entry name" value="KELCH REPEAT SUPERFAMILY PROTEIN"/>
    <property type="match status" value="1"/>
</dbReference>
<dbReference type="SMART" id="SM00612">
    <property type="entry name" value="Kelch"/>
    <property type="match status" value="2"/>
</dbReference>
<dbReference type="InterPro" id="IPR015915">
    <property type="entry name" value="Kelch-typ_b-propeller"/>
</dbReference>
<dbReference type="PANTHER" id="PTHR46344">
    <property type="entry name" value="OS02G0202900 PROTEIN"/>
    <property type="match status" value="1"/>
</dbReference>
<dbReference type="SUPFAM" id="SSF117281">
    <property type="entry name" value="Kelch motif"/>
    <property type="match status" value="1"/>
</dbReference>
<proteinExistence type="predicted"/>
<keyword evidence="2" id="KW-0677">Repeat</keyword>
<evidence type="ECO:0000313" key="4">
    <source>
        <dbReference type="Proteomes" id="UP000008144"/>
    </source>
</evidence>
<dbReference type="InParanoid" id="H2XRJ0"/>
<organism evidence="3 4">
    <name type="scientific">Ciona intestinalis</name>
    <name type="common">Transparent sea squirt</name>
    <name type="synonym">Ascidia intestinalis</name>
    <dbReference type="NCBI Taxonomy" id="7719"/>
    <lineage>
        <taxon>Eukaryota</taxon>
        <taxon>Metazoa</taxon>
        <taxon>Chordata</taxon>
        <taxon>Tunicata</taxon>
        <taxon>Ascidiacea</taxon>
        <taxon>Phlebobranchia</taxon>
        <taxon>Cionidae</taxon>
        <taxon>Ciona</taxon>
    </lineage>
</organism>
<dbReference type="STRING" id="7719.ENSCINP00000032274"/>
<evidence type="ECO:0000256" key="2">
    <source>
        <dbReference type="ARBA" id="ARBA00022737"/>
    </source>
</evidence>